<dbReference type="SUPFAM" id="SSF53448">
    <property type="entry name" value="Nucleotide-diphospho-sugar transferases"/>
    <property type="match status" value="1"/>
</dbReference>
<keyword evidence="4 7" id="KW-0812">Transmembrane</keyword>
<dbReference type="EMBL" id="JAPOHD010000015">
    <property type="protein sequence ID" value="MCY1720377.1"/>
    <property type="molecule type" value="Genomic_DNA"/>
</dbReference>
<protein>
    <submittedName>
        <fullName evidence="9">Glycosyltransferase family 2 protein</fullName>
    </submittedName>
</protein>
<evidence type="ECO:0000256" key="3">
    <source>
        <dbReference type="ARBA" id="ARBA00022679"/>
    </source>
</evidence>
<feature type="transmembrane region" description="Helical" evidence="7">
    <location>
        <begin position="258"/>
        <end position="283"/>
    </location>
</feature>
<keyword evidence="3" id="KW-0808">Transferase</keyword>
<dbReference type="InterPro" id="IPR001173">
    <property type="entry name" value="Glyco_trans_2-like"/>
</dbReference>
<sequence length="302" mass="34055">MKISIVIPSFNEEDNIALLFEKIKTILQKEDYECIFVDDGSRDATFENIRKIAAENKQVKGISFSRNFGHQTALLAGLTEADGDVVIMMDADGQHPPEVIPELLNQYQKGFEIVNTRRLSTGDAGAAKNLSSKGYYKFVNLLTDIKIEPASSDFRLMTRKAVDAFLQIDEKDRFTRGLISWMGFKQTIVEFTAPPRMTGVSKYTFKKMLTFAWDGITSFSSKPLKFSLYAGIFALLFGGIYSIYILIIFIMGKTIPGWASMMLVILLLGGIQLLSLGIIGEYLSRIFNEAKNRPHYFIQDRC</sequence>
<dbReference type="Gene3D" id="3.90.550.10">
    <property type="entry name" value="Spore Coat Polysaccharide Biosynthesis Protein SpsA, Chain A"/>
    <property type="match status" value="1"/>
</dbReference>
<dbReference type="InterPro" id="IPR050256">
    <property type="entry name" value="Glycosyltransferase_2"/>
</dbReference>
<evidence type="ECO:0000256" key="5">
    <source>
        <dbReference type="ARBA" id="ARBA00022989"/>
    </source>
</evidence>
<gene>
    <name evidence="9" type="ORF">OU798_08490</name>
</gene>
<keyword evidence="2" id="KW-0328">Glycosyltransferase</keyword>
<keyword evidence="6 7" id="KW-0472">Membrane</keyword>
<proteinExistence type="predicted"/>
<keyword evidence="10" id="KW-1185">Reference proteome</keyword>
<dbReference type="AlphaFoldDB" id="A0A9X3F5V3"/>
<feature type="domain" description="Glycosyltransferase 2-like" evidence="8">
    <location>
        <begin position="4"/>
        <end position="163"/>
    </location>
</feature>
<evidence type="ECO:0000256" key="6">
    <source>
        <dbReference type="ARBA" id="ARBA00023136"/>
    </source>
</evidence>
<name>A0A9X3F5V3_9BACT</name>
<dbReference type="CDD" id="cd04187">
    <property type="entry name" value="DPM1_like_bac"/>
    <property type="match status" value="1"/>
</dbReference>
<dbReference type="GO" id="GO:0016757">
    <property type="term" value="F:glycosyltransferase activity"/>
    <property type="evidence" value="ECO:0007669"/>
    <property type="project" value="UniProtKB-KW"/>
</dbReference>
<comment type="caution">
    <text evidence="9">The sequence shown here is derived from an EMBL/GenBank/DDBJ whole genome shotgun (WGS) entry which is preliminary data.</text>
</comment>
<dbReference type="Pfam" id="PF00535">
    <property type="entry name" value="Glycos_transf_2"/>
    <property type="match status" value="1"/>
</dbReference>
<evidence type="ECO:0000256" key="4">
    <source>
        <dbReference type="ARBA" id="ARBA00022692"/>
    </source>
</evidence>
<evidence type="ECO:0000256" key="2">
    <source>
        <dbReference type="ARBA" id="ARBA00022676"/>
    </source>
</evidence>
<evidence type="ECO:0000313" key="10">
    <source>
        <dbReference type="Proteomes" id="UP001145087"/>
    </source>
</evidence>
<evidence type="ECO:0000256" key="1">
    <source>
        <dbReference type="ARBA" id="ARBA00004141"/>
    </source>
</evidence>
<dbReference type="RefSeq" id="WP_343332710.1">
    <property type="nucleotide sequence ID" value="NZ_JAPOHD010000015.1"/>
</dbReference>
<evidence type="ECO:0000313" key="9">
    <source>
        <dbReference type="EMBL" id="MCY1720377.1"/>
    </source>
</evidence>
<dbReference type="Proteomes" id="UP001145087">
    <property type="component" value="Unassembled WGS sequence"/>
</dbReference>
<dbReference type="PANTHER" id="PTHR48090">
    <property type="entry name" value="UNDECAPRENYL-PHOSPHATE 4-DEOXY-4-FORMAMIDO-L-ARABINOSE TRANSFERASE-RELATED"/>
    <property type="match status" value="1"/>
</dbReference>
<reference evidence="9" key="1">
    <citation type="submission" date="2022-11" db="EMBL/GenBank/DDBJ databases">
        <title>Marilongibacter aestuarii gen. nov., sp. nov., isolated from tidal flat sediment.</title>
        <authorList>
            <person name="Jiayan W."/>
        </authorList>
    </citation>
    <scope>NUCLEOTIDE SEQUENCE</scope>
    <source>
        <strain evidence="9">Z1-6</strain>
    </source>
</reference>
<comment type="subcellular location">
    <subcellularLocation>
        <location evidence="1">Membrane</location>
        <topology evidence="1">Multi-pass membrane protein</topology>
    </subcellularLocation>
</comment>
<feature type="transmembrane region" description="Helical" evidence="7">
    <location>
        <begin position="228"/>
        <end position="252"/>
    </location>
</feature>
<dbReference type="InterPro" id="IPR029044">
    <property type="entry name" value="Nucleotide-diphossugar_trans"/>
</dbReference>
<dbReference type="GO" id="GO:0005886">
    <property type="term" value="C:plasma membrane"/>
    <property type="evidence" value="ECO:0007669"/>
    <property type="project" value="TreeGrafter"/>
</dbReference>
<accession>A0A9X3F5V3</accession>
<keyword evidence="5 7" id="KW-1133">Transmembrane helix</keyword>
<organism evidence="9 10">
    <name type="scientific">Draconibacterium aestuarii</name>
    <dbReference type="NCBI Taxonomy" id="2998507"/>
    <lineage>
        <taxon>Bacteria</taxon>
        <taxon>Pseudomonadati</taxon>
        <taxon>Bacteroidota</taxon>
        <taxon>Bacteroidia</taxon>
        <taxon>Marinilabiliales</taxon>
        <taxon>Prolixibacteraceae</taxon>
        <taxon>Draconibacterium</taxon>
    </lineage>
</organism>
<evidence type="ECO:0000259" key="8">
    <source>
        <dbReference type="Pfam" id="PF00535"/>
    </source>
</evidence>
<dbReference type="PANTHER" id="PTHR48090:SF1">
    <property type="entry name" value="PROPHAGE BACTOPRENOL GLUCOSYL TRANSFERASE HOMOLOG"/>
    <property type="match status" value="1"/>
</dbReference>
<evidence type="ECO:0000256" key="7">
    <source>
        <dbReference type="SAM" id="Phobius"/>
    </source>
</evidence>